<evidence type="ECO:0000256" key="1">
    <source>
        <dbReference type="SAM" id="MobiDB-lite"/>
    </source>
</evidence>
<evidence type="ECO:0000313" key="2">
    <source>
        <dbReference type="EMBL" id="KAI6657626.1"/>
    </source>
</evidence>
<accession>A0AAV7KBE9</accession>
<dbReference type="PANTHER" id="PTHR35668">
    <property type="entry name" value="PROTEIN SHORTAGE IN CHIASMATA 1 ORTHOLOG"/>
    <property type="match status" value="1"/>
</dbReference>
<dbReference type="Proteomes" id="UP001165289">
    <property type="component" value="Unassembled WGS sequence"/>
</dbReference>
<dbReference type="GO" id="GO:0000794">
    <property type="term" value="C:condensed nuclear chromosome"/>
    <property type="evidence" value="ECO:0007669"/>
    <property type="project" value="InterPro"/>
</dbReference>
<sequence length="1293" mass="147923">MPRYLSKNYFKEHAIEIEELLDRCLLVSPGAHFTENCQLSATHEELYKPWEVSNYKHLFENSSLLEDRSIEEELRALSTAVPQVESIWDCDKDQWEEFYEIDMNETGSYSLYEVFYPDNTYLYNEWISGLNEDNYVTVSNFFEDMESCNFLSLEPDKYYPSVDKLVGRWKSKPVTDPLLGDNGEPLLTEEVFLREDRVLDIELGACDVNEEQFCRELIGDDEVVTINGIMSLFEEPKVPPIENYGVEYIEEALQFSSDVSPLSIVTYDKLIEDMSLLNACKVSQLITQVENQLDISFTEEVAECSIEVPIEQHQDTAWTLESPLIDPQEPSLLSQLTNENTLLPLTPFTTHQFLSPTAIRKYELALRTCNQMPDEISNLMLVEPSISVNTFYPAVQYVIEQLEMKLDGNVSALDMELRWDPLTHFYDQIELVKQRLFTQCSLEIKGFSAEMCAVSLFILKENQIEDLTRYDTLLPGLDRESLASSYYSQNKPAMRLHSIDDDIFVKQKVQLHDHTARSEIRLGIHENSNSQNYSLPLARDNSKQQISDTFNHIDSIDSFLLLRQKRQSPQSSTTVSPEHTQHNHTQPKRICLMTSPKQATKLSVLDVPLNRLYREAINLLTAAGEPLLRQVQEYGYLQDSSYTSLVKSPDILQFLLREHKHQWLENDMPMGNTVWYKLRVISQLFCLVSCGYALVGTSLSAAIDVLFGSVNKYKVLVQNSLVTTGNSLIGMQESVHSSSFHPKIIQTISILLEKEKTLTKCFSVCIIVFDIACTFNLAGEMFEILKSQVGNLCINLIKAPSNETYNNYHELLKRAFDASHCLLCESSTLNYDNFPWERISLIILYNLKDTSKSVSLVNEKTHEDCRILVLRTSMESDLINLQKQIPDNPQKSSFIICSTEVCEEQGLLEIIESKCNLLVVERDYVGMGLDRYSADIIVNENTGILLVNLASLHQEGGLHKLTDKLQNVKLAYNTCYVLAFTKSTEEYMKGDGPKMLAALNYTISKLQYDNFKIELKGSTEIQGIADIIRTIVSNHSTSKCEDTEIEIEASEQEKWLLSLRCVNACAALNLLSKYTLTELIRVDLSELSHKHPRIPTQCLESLHQICSQNYDQWKNVGDRMYQENNDCNSNNTNNNLLNSSPNHYATSKLGSTDNAPNFVHSTNDMIVRTNINQLLSDPVQQEDYYNTKPNKPYSTGSIIRNTWVKVGDYRPQNNNNNRINKPIQTGRNNLSEGLLEFQKQQTDTRVTIPIETTYTNTSEYIQWLDETMDTNHRELSCKQVPGVSQTKLIFKEN</sequence>
<dbReference type="InterPro" id="IPR039991">
    <property type="entry name" value="SHOC1"/>
</dbReference>
<organism evidence="2 3">
    <name type="scientific">Oopsacas minuta</name>
    <dbReference type="NCBI Taxonomy" id="111878"/>
    <lineage>
        <taxon>Eukaryota</taxon>
        <taxon>Metazoa</taxon>
        <taxon>Porifera</taxon>
        <taxon>Hexactinellida</taxon>
        <taxon>Hexasterophora</taxon>
        <taxon>Lyssacinosida</taxon>
        <taxon>Leucopsacidae</taxon>
        <taxon>Oopsacas</taxon>
    </lineage>
</organism>
<feature type="compositionally biased region" description="Polar residues" evidence="1">
    <location>
        <begin position="567"/>
        <end position="578"/>
    </location>
</feature>
<dbReference type="GO" id="GO:0000712">
    <property type="term" value="P:resolution of meiotic recombination intermediates"/>
    <property type="evidence" value="ECO:0007669"/>
    <property type="project" value="InterPro"/>
</dbReference>
<feature type="region of interest" description="Disordered" evidence="1">
    <location>
        <begin position="567"/>
        <end position="587"/>
    </location>
</feature>
<dbReference type="GO" id="GO:0003697">
    <property type="term" value="F:single-stranded DNA binding"/>
    <property type="evidence" value="ECO:0007669"/>
    <property type="project" value="TreeGrafter"/>
</dbReference>
<proteinExistence type="predicted"/>
<name>A0AAV7KBE9_9METZ</name>
<keyword evidence="3" id="KW-1185">Reference proteome</keyword>
<reference evidence="2 3" key="1">
    <citation type="journal article" date="2023" name="BMC Biol.">
        <title>The compact genome of the sponge Oopsacas minuta (Hexactinellida) is lacking key metazoan core genes.</title>
        <authorList>
            <person name="Santini S."/>
            <person name="Schenkelaars Q."/>
            <person name="Jourda C."/>
            <person name="Duchesne M."/>
            <person name="Belahbib H."/>
            <person name="Rocher C."/>
            <person name="Selva M."/>
            <person name="Riesgo A."/>
            <person name="Vervoort M."/>
            <person name="Leys S.P."/>
            <person name="Kodjabachian L."/>
            <person name="Le Bivic A."/>
            <person name="Borchiellini C."/>
            <person name="Claverie J.M."/>
            <person name="Renard E."/>
        </authorList>
    </citation>
    <scope>NUCLEOTIDE SEQUENCE [LARGE SCALE GENOMIC DNA]</scope>
    <source>
        <strain evidence="2">SPO-2</strain>
    </source>
</reference>
<evidence type="ECO:0000313" key="3">
    <source>
        <dbReference type="Proteomes" id="UP001165289"/>
    </source>
</evidence>
<comment type="caution">
    <text evidence="2">The sequence shown here is derived from an EMBL/GenBank/DDBJ whole genome shotgun (WGS) entry which is preliminary data.</text>
</comment>
<dbReference type="EMBL" id="JAKMXF010000111">
    <property type="protein sequence ID" value="KAI6657626.1"/>
    <property type="molecule type" value="Genomic_DNA"/>
</dbReference>
<dbReference type="GO" id="GO:0016887">
    <property type="term" value="F:ATP hydrolysis activity"/>
    <property type="evidence" value="ECO:0007669"/>
    <property type="project" value="InterPro"/>
</dbReference>
<gene>
    <name evidence="2" type="ORF">LOD99_369</name>
</gene>
<protein>
    <submittedName>
        <fullName evidence="2">Uncharacterized protein</fullName>
    </submittedName>
</protein>
<dbReference type="PANTHER" id="PTHR35668:SF1">
    <property type="entry name" value="PROTEIN SHORTAGE IN CHIASMATA 1 ORTHOLOG"/>
    <property type="match status" value="1"/>
</dbReference>